<dbReference type="AlphaFoldDB" id="A0A075FRL8"/>
<proteinExistence type="inferred from homology"/>
<dbReference type="NCBIfam" id="NF002242">
    <property type="entry name" value="PRK01151.1"/>
    <property type="match status" value="1"/>
</dbReference>
<dbReference type="PANTHER" id="PTHR10732:SF0">
    <property type="entry name" value="40S RIBOSOMAL PROTEIN S17"/>
    <property type="match status" value="1"/>
</dbReference>
<name>A0A075FRL8_9EURY</name>
<dbReference type="InterPro" id="IPR036401">
    <property type="entry name" value="Ribosomal_eS17_sf"/>
</dbReference>
<evidence type="ECO:0000256" key="4">
    <source>
        <dbReference type="HAMAP-Rule" id="MF_00511"/>
    </source>
</evidence>
<dbReference type="GO" id="GO:0003735">
    <property type="term" value="F:structural constituent of ribosome"/>
    <property type="evidence" value="ECO:0007669"/>
    <property type="project" value="InterPro"/>
</dbReference>
<comment type="similarity">
    <text evidence="1 4">Belongs to the eukaryotic ribosomal protein eS17 family.</text>
</comment>
<dbReference type="GO" id="GO:0006412">
    <property type="term" value="P:translation"/>
    <property type="evidence" value="ECO:0007669"/>
    <property type="project" value="UniProtKB-UniRule"/>
</dbReference>
<dbReference type="Gene3D" id="1.10.60.20">
    <property type="entry name" value="Ribosomal protein S17e-like"/>
    <property type="match status" value="1"/>
</dbReference>
<evidence type="ECO:0000256" key="3">
    <source>
        <dbReference type="ARBA" id="ARBA00023274"/>
    </source>
</evidence>
<gene>
    <name evidence="5" type="primary">RP-S17e</name>
    <name evidence="5" type="synonym">RPS17</name>
    <name evidence="4" type="synonym">rps17e</name>
</gene>
<evidence type="ECO:0000256" key="1">
    <source>
        <dbReference type="ARBA" id="ARBA00010444"/>
    </source>
</evidence>
<keyword evidence="3 4" id="KW-0687">Ribonucleoprotein</keyword>
<dbReference type="GO" id="GO:0005840">
    <property type="term" value="C:ribosome"/>
    <property type="evidence" value="ECO:0007669"/>
    <property type="project" value="UniProtKB-KW"/>
</dbReference>
<dbReference type="HAMAP" id="MF_00511">
    <property type="entry name" value="Ribosomal_eS17"/>
    <property type="match status" value="1"/>
</dbReference>
<dbReference type="EMBL" id="KF900408">
    <property type="protein sequence ID" value="AIE93948.1"/>
    <property type="molecule type" value="Genomic_DNA"/>
</dbReference>
<sequence length="63" mass="7598">MGRVRPTYIKRVAIELVRNHSERFTHDFDHNKHVVAELTDVESLTMRNRITGYVTRFRKQEQN</sequence>
<dbReference type="GO" id="GO:1990904">
    <property type="term" value="C:ribonucleoprotein complex"/>
    <property type="evidence" value="ECO:0007669"/>
    <property type="project" value="UniProtKB-KW"/>
</dbReference>
<dbReference type="SUPFAM" id="SSF116820">
    <property type="entry name" value="Rps17e-like"/>
    <property type="match status" value="1"/>
</dbReference>
<evidence type="ECO:0000313" key="5">
    <source>
        <dbReference type="EMBL" id="AIE93948.1"/>
    </source>
</evidence>
<keyword evidence="2 4" id="KW-0689">Ribosomal protein</keyword>
<protein>
    <recommendedName>
        <fullName evidence="4">Small ribosomal subunit protein eS17</fullName>
    </recommendedName>
</protein>
<organism evidence="5">
    <name type="scientific">uncultured marine group II/III euryarchaeote AD1000_41_D11</name>
    <dbReference type="NCBI Taxonomy" id="1457766"/>
    <lineage>
        <taxon>Archaea</taxon>
        <taxon>Methanobacteriati</taxon>
        <taxon>Methanobacteriota</taxon>
        <taxon>environmental samples</taxon>
    </lineage>
</organism>
<dbReference type="PANTHER" id="PTHR10732">
    <property type="entry name" value="40S RIBOSOMAL PROTEIN S17"/>
    <property type="match status" value="1"/>
</dbReference>
<accession>A0A075FRL8</accession>
<dbReference type="Pfam" id="PF00833">
    <property type="entry name" value="Ribosomal_S17e"/>
    <property type="match status" value="1"/>
</dbReference>
<reference evidence="5" key="1">
    <citation type="journal article" date="2014" name="Genome Biol. Evol.">
        <title>Pangenome evidence for extensive interdomain horizontal transfer affecting lineage core and shell genes in uncultured planktonic thaumarchaeota and euryarchaeota.</title>
        <authorList>
            <person name="Deschamps P."/>
            <person name="Zivanovic Y."/>
            <person name="Moreira D."/>
            <person name="Rodriguez-Valera F."/>
            <person name="Lopez-Garcia P."/>
        </authorList>
    </citation>
    <scope>NUCLEOTIDE SEQUENCE</scope>
</reference>
<evidence type="ECO:0000256" key="2">
    <source>
        <dbReference type="ARBA" id="ARBA00022980"/>
    </source>
</evidence>
<dbReference type="InterPro" id="IPR001210">
    <property type="entry name" value="Ribosomal_eS17"/>
</dbReference>